<accession>A0A1X7U5D9</accession>
<keyword evidence="1" id="KW-0812">Transmembrane</keyword>
<proteinExistence type="predicted"/>
<keyword evidence="1" id="KW-1133">Transmembrane helix</keyword>
<organism evidence="2">
    <name type="scientific">Amphimedon queenslandica</name>
    <name type="common">Sponge</name>
    <dbReference type="NCBI Taxonomy" id="400682"/>
    <lineage>
        <taxon>Eukaryota</taxon>
        <taxon>Metazoa</taxon>
        <taxon>Porifera</taxon>
        <taxon>Demospongiae</taxon>
        <taxon>Heteroscleromorpha</taxon>
        <taxon>Haplosclerida</taxon>
        <taxon>Niphatidae</taxon>
        <taxon>Amphimedon</taxon>
    </lineage>
</organism>
<evidence type="ECO:0000256" key="1">
    <source>
        <dbReference type="SAM" id="Phobius"/>
    </source>
</evidence>
<dbReference type="EnsemblMetazoa" id="Aqu2.1.22873_001">
    <property type="protein sequence ID" value="Aqu2.1.22873_001"/>
    <property type="gene ID" value="Aqu2.1.22873"/>
</dbReference>
<dbReference type="AlphaFoldDB" id="A0A1X7U5D9"/>
<protein>
    <submittedName>
        <fullName evidence="2">Uncharacterized protein</fullName>
    </submittedName>
</protein>
<dbReference type="InParanoid" id="A0A1X7U5D9"/>
<reference evidence="2" key="1">
    <citation type="submission" date="2017-05" db="UniProtKB">
        <authorList>
            <consortium name="EnsemblMetazoa"/>
        </authorList>
    </citation>
    <scope>IDENTIFICATION</scope>
</reference>
<sequence length="34" mass="3711">MIEKGRVLGGIYLTGGIAHLIRFITGFTTDMSNK</sequence>
<feature type="transmembrane region" description="Helical" evidence="1">
    <location>
        <begin position="7"/>
        <end position="25"/>
    </location>
</feature>
<evidence type="ECO:0000313" key="2">
    <source>
        <dbReference type="EnsemblMetazoa" id="Aqu2.1.22873_001"/>
    </source>
</evidence>
<keyword evidence="1" id="KW-0472">Membrane</keyword>
<name>A0A1X7U5D9_AMPQE</name>